<evidence type="ECO:0000313" key="10">
    <source>
        <dbReference type="EMBL" id="RXH03216.1"/>
    </source>
</evidence>
<feature type="binding site" evidence="6">
    <location>
        <position position="184"/>
    </location>
    <ligand>
        <name>pyrroloquinoline quinone</name>
        <dbReference type="ChEBI" id="CHEBI:58442"/>
    </ligand>
</feature>
<sequence length="577" mass="62603">MKVSTRHLTYVAALAAMLAPSAWAIAPSEINSARIEAAEQNPGDWLTYHGGYKSYHYSGLDQINASNVKNLEVAWIHMPGRSTRGLQSMPLVADGVLYYSGSYSRVYALDGATGKMIWSHFPVLDEELVAMQTHSPYNRGVALGDGKVFVGTVDGHLIALDLKTGKEVWNTQLVDSKKLTVGFTGAPLVVKDTVIIGSQGGEWTSRGPLFGVDIKTGKKKWEFFTVAGTEEAKATWGSDSWRTGGGGAWMPGTYDPETNTVWWGTANPAPLYDWSGADWKNSGPRPGTNLYTTSVIALDPDTGKLKFYHQELPHDAWDFDSAVGEFVMIDRDGRKLVVHPNKGGFVFVYDRADGKVQNVWRIAKNINFVKDIDPKTGELIGRRDLSLGKASEPLCPAIAGGVSWNSGAYSPKTGLWYKLAQEWCMDVDVIKTTPITEPMAQLNIGANFKLVPPPDGAARGHLDARDPVTGAKKWEVNFDEPPLASVLATAGNLVFVPDSRGVLRAYNAETGQELWSHFNGVGHNGGIISYSAGDKQYIAVPAGWGGMVADEFPALFGEPFTSMPKDAGALVVFTLKQ</sequence>
<evidence type="ECO:0000313" key="11">
    <source>
        <dbReference type="Proteomes" id="UP000290174"/>
    </source>
</evidence>
<evidence type="ECO:0000256" key="6">
    <source>
        <dbReference type="PIRSR" id="PIRSR617512-2"/>
    </source>
</evidence>
<dbReference type="GO" id="GO:0016614">
    <property type="term" value="F:oxidoreductase activity, acting on CH-OH group of donors"/>
    <property type="evidence" value="ECO:0007669"/>
    <property type="project" value="InterPro"/>
</dbReference>
<feature type="binding site" evidence="7">
    <location>
        <position position="202"/>
    </location>
    <ligand>
        <name>Ca(2+)</name>
        <dbReference type="ChEBI" id="CHEBI:29108"/>
    </ligand>
</feature>
<dbReference type="GO" id="GO:0005509">
    <property type="term" value="F:calcium ion binding"/>
    <property type="evidence" value="ECO:0007669"/>
    <property type="project" value="InterPro"/>
</dbReference>
<keyword evidence="2 7" id="KW-0479">Metal-binding</keyword>
<feature type="binding site" evidence="6">
    <location>
        <position position="342"/>
    </location>
    <ligand>
        <name>pyrroloquinoline quinone</name>
        <dbReference type="ChEBI" id="CHEBI:58442"/>
    </ligand>
</feature>
<dbReference type="Proteomes" id="UP000290174">
    <property type="component" value="Unassembled WGS sequence"/>
</dbReference>
<feature type="active site" description="Proton acceptor" evidence="5">
    <location>
        <position position="318"/>
    </location>
</feature>
<comment type="cofactor">
    <cofactor evidence="7">
        <name>Ca(2+)</name>
        <dbReference type="ChEBI" id="CHEBI:29108"/>
    </cofactor>
    <text evidence="7">Binds 1 Ca(2+) ion per subunit.</text>
</comment>
<evidence type="ECO:0000256" key="7">
    <source>
        <dbReference type="PIRSR" id="PIRSR617512-3"/>
    </source>
</evidence>
<feature type="domain" description="Pyrrolo-quinoline quinone repeat" evidence="9">
    <location>
        <begin position="45"/>
        <end position="355"/>
    </location>
</feature>
<feature type="binding site" evidence="6">
    <location>
        <position position="139"/>
    </location>
    <ligand>
        <name>pyrroloquinoline quinone</name>
        <dbReference type="ChEBI" id="CHEBI:58442"/>
    </ligand>
</feature>
<name>A0A4Q0R1F4_9BRAD</name>
<evidence type="ECO:0000256" key="3">
    <source>
        <dbReference type="ARBA" id="ARBA00022891"/>
    </source>
</evidence>
<feature type="chain" id="PRO_5020725317" evidence="8">
    <location>
        <begin position="25"/>
        <end position="577"/>
    </location>
</feature>
<organism evidence="10 11">
    <name type="scientific">Bradyrhizobium zhanjiangense</name>
    <dbReference type="NCBI Taxonomy" id="1325107"/>
    <lineage>
        <taxon>Bacteria</taxon>
        <taxon>Pseudomonadati</taxon>
        <taxon>Pseudomonadota</taxon>
        <taxon>Alphaproteobacteria</taxon>
        <taxon>Hyphomicrobiales</taxon>
        <taxon>Nitrobacteraceae</taxon>
        <taxon>Bradyrhizobium</taxon>
    </lineage>
</organism>
<dbReference type="GO" id="GO:0016020">
    <property type="term" value="C:membrane"/>
    <property type="evidence" value="ECO:0007669"/>
    <property type="project" value="InterPro"/>
</dbReference>
<evidence type="ECO:0000256" key="1">
    <source>
        <dbReference type="ARBA" id="ARBA00008156"/>
    </source>
</evidence>
<dbReference type="EMBL" id="RKMK01000001">
    <property type="protein sequence ID" value="RXH03216.1"/>
    <property type="molecule type" value="Genomic_DNA"/>
</dbReference>
<dbReference type="NCBIfam" id="TIGR03075">
    <property type="entry name" value="PQQ_enz_alc_DH"/>
    <property type="match status" value="1"/>
</dbReference>
<evidence type="ECO:0000256" key="4">
    <source>
        <dbReference type="ARBA" id="ARBA00023002"/>
    </source>
</evidence>
<accession>A0A4Q0R1F4</accession>
<dbReference type="SMART" id="SM00564">
    <property type="entry name" value="PQQ"/>
    <property type="match status" value="4"/>
</dbReference>
<dbReference type="AlphaFoldDB" id="A0A4Q0R1F4"/>
<dbReference type="Gene3D" id="2.140.10.10">
    <property type="entry name" value="Quinoprotein alcohol dehydrogenase-like superfamily"/>
    <property type="match status" value="1"/>
</dbReference>
<keyword evidence="8" id="KW-0732">Signal</keyword>
<reference evidence="10 11" key="1">
    <citation type="submission" date="2018-11" db="EMBL/GenBank/DDBJ databases">
        <title>Bradyrhizobium sp. nov., isolated from effective nodules of peanut in China.</title>
        <authorList>
            <person name="Li Y."/>
        </authorList>
    </citation>
    <scope>NUCLEOTIDE SEQUENCE [LARGE SCALE GENOMIC DNA]</scope>
    <source>
        <strain evidence="10 11">CCBAU 51770</strain>
    </source>
</reference>
<feature type="signal peptide" evidence="8">
    <location>
        <begin position="1"/>
        <end position="24"/>
    </location>
</feature>
<dbReference type="InterPro" id="IPR002372">
    <property type="entry name" value="PQQ_rpt_dom"/>
</dbReference>
<dbReference type="PANTHER" id="PTHR32303">
    <property type="entry name" value="QUINOPROTEIN ALCOHOL DEHYDROGENASE (CYTOCHROME C)"/>
    <property type="match status" value="1"/>
</dbReference>
<dbReference type="SUPFAM" id="SSF50998">
    <property type="entry name" value="Quinoprotein alcohol dehydrogenase-like"/>
    <property type="match status" value="1"/>
</dbReference>
<evidence type="ECO:0000256" key="5">
    <source>
        <dbReference type="PIRSR" id="PIRSR617512-1"/>
    </source>
</evidence>
<evidence type="ECO:0000256" key="2">
    <source>
        <dbReference type="ARBA" id="ARBA00022723"/>
    </source>
</evidence>
<evidence type="ECO:0000259" key="9">
    <source>
        <dbReference type="Pfam" id="PF01011"/>
    </source>
</evidence>
<protein>
    <submittedName>
        <fullName evidence="10">PQQ-dependent dehydrogenase, methanol/ethanol family</fullName>
        <ecNumber evidence="10">1.1.2.-</ecNumber>
    </submittedName>
</protein>
<feature type="binding site" evidence="7">
    <location>
        <position position="318"/>
    </location>
    <ligand>
        <name>Ca(2+)</name>
        <dbReference type="ChEBI" id="CHEBI:29108"/>
    </ligand>
</feature>
<keyword evidence="4 10" id="KW-0560">Oxidoreductase</keyword>
<proteinExistence type="inferred from homology"/>
<dbReference type="Pfam" id="PF01011">
    <property type="entry name" value="PQQ"/>
    <property type="match status" value="2"/>
</dbReference>
<evidence type="ECO:0000256" key="8">
    <source>
        <dbReference type="SAM" id="SignalP"/>
    </source>
</evidence>
<dbReference type="EC" id="1.1.2.-" evidence="10"/>
<keyword evidence="7" id="KW-0106">Calcium</keyword>
<dbReference type="InterPro" id="IPR018391">
    <property type="entry name" value="PQQ_b-propeller_rpt"/>
</dbReference>
<feature type="binding site" evidence="7">
    <location>
        <position position="267"/>
    </location>
    <ligand>
        <name>Ca(2+)</name>
        <dbReference type="ChEBI" id="CHEBI:29108"/>
    </ligand>
</feature>
<comment type="cofactor">
    <cofactor evidence="6">
        <name>pyrroloquinoline quinone</name>
        <dbReference type="ChEBI" id="CHEBI:58442"/>
    </cofactor>
    <text evidence="6">Binds 1 PQQ group per subunit.</text>
</comment>
<dbReference type="PANTHER" id="PTHR32303:SF20">
    <property type="entry name" value="QUINOPROTEIN ETHANOL DEHYDROGENASE"/>
    <property type="match status" value="1"/>
</dbReference>
<gene>
    <name evidence="10" type="ORF">EAS61_01715</name>
</gene>
<feature type="domain" description="Pyrrolo-quinoline quinone repeat" evidence="9">
    <location>
        <begin position="463"/>
        <end position="538"/>
    </location>
</feature>
<comment type="similarity">
    <text evidence="1">Belongs to the bacterial PQQ dehydrogenase family.</text>
</comment>
<keyword evidence="3 6" id="KW-0634">PQQ</keyword>
<dbReference type="InterPro" id="IPR017512">
    <property type="entry name" value="PQQ_MeOH/EtOH_DH"/>
</dbReference>
<comment type="caution">
    <text evidence="10">The sequence shown here is derived from an EMBL/GenBank/DDBJ whole genome shotgun (WGS) entry which is preliminary data.</text>
</comment>
<dbReference type="InterPro" id="IPR011047">
    <property type="entry name" value="Quinoprotein_ADH-like_sf"/>
</dbReference>